<reference evidence="1 2" key="1">
    <citation type="submission" date="2024-10" db="EMBL/GenBank/DDBJ databases">
        <title>The Natural Products Discovery Center: Release of the First 8490 Sequenced Strains for Exploring Actinobacteria Biosynthetic Diversity.</title>
        <authorList>
            <person name="Kalkreuter E."/>
            <person name="Kautsar S.A."/>
            <person name="Yang D."/>
            <person name="Bader C.D."/>
            <person name="Teijaro C.N."/>
            <person name="Fluegel L."/>
            <person name="Davis C.M."/>
            <person name="Simpson J.R."/>
            <person name="Lauterbach L."/>
            <person name="Steele A.D."/>
            <person name="Gui C."/>
            <person name="Meng S."/>
            <person name="Li G."/>
            <person name="Viehrig K."/>
            <person name="Ye F."/>
            <person name="Su P."/>
            <person name="Kiefer A.F."/>
            <person name="Nichols A."/>
            <person name="Cepeda A.J."/>
            <person name="Yan W."/>
            <person name="Fan B."/>
            <person name="Jiang Y."/>
            <person name="Adhikari A."/>
            <person name="Zheng C.-J."/>
            <person name="Schuster L."/>
            <person name="Cowan T.M."/>
            <person name="Smanski M.J."/>
            <person name="Chevrette M.G."/>
            <person name="De Carvalho L.P.S."/>
            <person name="Shen B."/>
        </authorList>
    </citation>
    <scope>NUCLEOTIDE SEQUENCE [LARGE SCALE GENOMIC DNA]</scope>
    <source>
        <strain evidence="1 2">NPDC001281</strain>
    </source>
</reference>
<sequence>MVSELPAWAVRLRAERRTRLWSQKDMARRLVEVADDDVRARLPSRESIVRRIKAYEAGHNQPDDPYRLLYARAFSLSENELFGGALRNVGSDGDDEWDALELARRASATEVGRETLERLESAVDDLAVAYHGTPPRELLIRVRRHLDYVSQLLDARKTLAEHRRLLVTGGWLSLIAATCLIDLRRFPAAAARLRTAAQLAEETGHREITAWCLETEAWQVLTEGDYRRTLALSQAAQQVAPRSSASYIQAAAQEGRAWARLGAARETRDALNRVARLAAPLPVPDQPEHHYRYDPAKSDAYLATTLSWLGDPAAESYARGVLARLESDSPKRPRRALAARLDLALALLSADQPEEAGHMTIAALTDPYLVPSHHWRATEVIRALEARRVPAAVELREAYLELCGSSKEPA</sequence>
<evidence type="ECO:0008006" key="3">
    <source>
        <dbReference type="Google" id="ProtNLM"/>
    </source>
</evidence>
<evidence type="ECO:0000313" key="2">
    <source>
        <dbReference type="Proteomes" id="UP001602119"/>
    </source>
</evidence>
<keyword evidence="2" id="KW-1185">Reference proteome</keyword>
<protein>
    <recommendedName>
        <fullName evidence="3">XRE family transcriptional regulator</fullName>
    </recommendedName>
</protein>
<organism evidence="1 2">
    <name type="scientific">Microtetraspora fusca</name>
    <dbReference type="NCBI Taxonomy" id="1997"/>
    <lineage>
        <taxon>Bacteria</taxon>
        <taxon>Bacillati</taxon>
        <taxon>Actinomycetota</taxon>
        <taxon>Actinomycetes</taxon>
        <taxon>Streptosporangiales</taxon>
        <taxon>Streptosporangiaceae</taxon>
        <taxon>Microtetraspora</taxon>
    </lineage>
</organism>
<name>A0ABW6UWB1_MICFU</name>
<comment type="caution">
    <text evidence="1">The sequence shown here is derived from an EMBL/GenBank/DDBJ whole genome shotgun (WGS) entry which is preliminary data.</text>
</comment>
<dbReference type="EMBL" id="JBIAXI010000001">
    <property type="protein sequence ID" value="MFF4771342.1"/>
    <property type="molecule type" value="Genomic_DNA"/>
</dbReference>
<gene>
    <name evidence="1" type="ORF">ACFY05_00630</name>
</gene>
<accession>A0ABW6UWB1</accession>
<dbReference type="Proteomes" id="UP001602119">
    <property type="component" value="Unassembled WGS sequence"/>
</dbReference>
<proteinExistence type="predicted"/>
<dbReference type="RefSeq" id="WP_387339993.1">
    <property type="nucleotide sequence ID" value="NZ_JBIAXI010000001.1"/>
</dbReference>
<evidence type="ECO:0000313" key="1">
    <source>
        <dbReference type="EMBL" id="MFF4771342.1"/>
    </source>
</evidence>